<comment type="caution">
    <text evidence="2">The sequence shown here is derived from an EMBL/GenBank/DDBJ whole genome shotgun (WGS) entry which is preliminary data.</text>
</comment>
<sequence>MRRKLLTMVMMETWGKFPSPVAYRIRITSSVVLKTKDPQNLDRLGEANELSLKTTESTMCCKTGQKKQPQVFKPPTDIERSRLSPR</sequence>
<evidence type="ECO:0000313" key="3">
    <source>
        <dbReference type="Proteomes" id="UP001152803"/>
    </source>
</evidence>
<feature type="compositionally biased region" description="Basic and acidic residues" evidence="1">
    <location>
        <begin position="76"/>
        <end position="86"/>
    </location>
</feature>
<accession>A0A9Q1D5L5</accession>
<reference evidence="2" key="1">
    <citation type="journal article" date="2023" name="Science">
        <title>Genome structures resolve the early diversification of teleost fishes.</title>
        <authorList>
            <person name="Parey E."/>
            <person name="Louis A."/>
            <person name="Montfort J."/>
            <person name="Bouchez O."/>
            <person name="Roques C."/>
            <person name="Iampietro C."/>
            <person name="Lluch J."/>
            <person name="Castinel A."/>
            <person name="Donnadieu C."/>
            <person name="Desvignes T."/>
            <person name="Floi Bucao C."/>
            <person name="Jouanno E."/>
            <person name="Wen M."/>
            <person name="Mejri S."/>
            <person name="Dirks R."/>
            <person name="Jansen H."/>
            <person name="Henkel C."/>
            <person name="Chen W.J."/>
            <person name="Zahm M."/>
            <person name="Cabau C."/>
            <person name="Klopp C."/>
            <person name="Thompson A.W."/>
            <person name="Robinson-Rechavi M."/>
            <person name="Braasch I."/>
            <person name="Lecointre G."/>
            <person name="Bobe J."/>
            <person name="Postlethwait J.H."/>
            <person name="Berthelot C."/>
            <person name="Roest Crollius H."/>
            <person name="Guiguen Y."/>
        </authorList>
    </citation>
    <scope>NUCLEOTIDE SEQUENCE</scope>
    <source>
        <tissue evidence="2">Blood</tissue>
    </source>
</reference>
<feature type="region of interest" description="Disordered" evidence="1">
    <location>
        <begin position="63"/>
        <end position="86"/>
    </location>
</feature>
<name>A0A9Q1D5L5_CONCO</name>
<organism evidence="2 3">
    <name type="scientific">Conger conger</name>
    <name type="common">Conger eel</name>
    <name type="synonym">Muraena conger</name>
    <dbReference type="NCBI Taxonomy" id="82655"/>
    <lineage>
        <taxon>Eukaryota</taxon>
        <taxon>Metazoa</taxon>
        <taxon>Chordata</taxon>
        <taxon>Craniata</taxon>
        <taxon>Vertebrata</taxon>
        <taxon>Euteleostomi</taxon>
        <taxon>Actinopterygii</taxon>
        <taxon>Neopterygii</taxon>
        <taxon>Teleostei</taxon>
        <taxon>Anguilliformes</taxon>
        <taxon>Congridae</taxon>
        <taxon>Conger</taxon>
    </lineage>
</organism>
<dbReference type="AlphaFoldDB" id="A0A9Q1D5L5"/>
<keyword evidence="3" id="KW-1185">Reference proteome</keyword>
<gene>
    <name evidence="2" type="ORF">COCON_G00177690</name>
</gene>
<proteinExistence type="predicted"/>
<protein>
    <submittedName>
        <fullName evidence="2">Uncharacterized protein</fullName>
    </submittedName>
</protein>
<evidence type="ECO:0000256" key="1">
    <source>
        <dbReference type="SAM" id="MobiDB-lite"/>
    </source>
</evidence>
<dbReference type="EMBL" id="JAFJMO010000013">
    <property type="protein sequence ID" value="KAJ8258757.1"/>
    <property type="molecule type" value="Genomic_DNA"/>
</dbReference>
<evidence type="ECO:0000313" key="2">
    <source>
        <dbReference type="EMBL" id="KAJ8258757.1"/>
    </source>
</evidence>
<dbReference type="Proteomes" id="UP001152803">
    <property type="component" value="Unassembled WGS sequence"/>
</dbReference>